<comment type="caution">
    <text evidence="2">The sequence shown here is derived from an EMBL/GenBank/DDBJ whole genome shotgun (WGS) entry which is preliminary data.</text>
</comment>
<feature type="transmembrane region" description="Helical" evidence="1">
    <location>
        <begin position="429"/>
        <end position="453"/>
    </location>
</feature>
<feature type="transmembrane region" description="Helical" evidence="1">
    <location>
        <begin position="389"/>
        <end position="417"/>
    </location>
</feature>
<feature type="transmembrane region" description="Helical" evidence="1">
    <location>
        <begin position="465"/>
        <end position="488"/>
    </location>
</feature>
<keyword evidence="1" id="KW-1133">Transmembrane helix</keyword>
<dbReference type="AlphaFoldDB" id="A0A3N0CKV8"/>
<evidence type="ECO:0000313" key="3">
    <source>
        <dbReference type="Proteomes" id="UP000267128"/>
    </source>
</evidence>
<keyword evidence="3" id="KW-1185">Reference proteome</keyword>
<feature type="transmembrane region" description="Helical" evidence="1">
    <location>
        <begin position="127"/>
        <end position="150"/>
    </location>
</feature>
<feature type="transmembrane region" description="Helical" evidence="1">
    <location>
        <begin position="237"/>
        <end position="257"/>
    </location>
</feature>
<organism evidence="2 3">
    <name type="scientific">Nocardioides marmoriginsengisoli</name>
    <dbReference type="NCBI Taxonomy" id="661483"/>
    <lineage>
        <taxon>Bacteria</taxon>
        <taxon>Bacillati</taxon>
        <taxon>Actinomycetota</taxon>
        <taxon>Actinomycetes</taxon>
        <taxon>Propionibacteriales</taxon>
        <taxon>Nocardioidaceae</taxon>
        <taxon>Nocardioides</taxon>
    </lineage>
</organism>
<protein>
    <recommendedName>
        <fullName evidence="4">Polyketide antibiotic transporter</fullName>
    </recommendedName>
</protein>
<feature type="transmembrane region" description="Helical" evidence="1">
    <location>
        <begin position="162"/>
        <end position="182"/>
    </location>
</feature>
<reference evidence="2 3" key="1">
    <citation type="submission" date="2018-11" db="EMBL/GenBank/DDBJ databases">
        <authorList>
            <person name="Li F."/>
        </authorList>
    </citation>
    <scope>NUCLEOTIDE SEQUENCE [LARGE SCALE GENOMIC DNA]</scope>
    <source>
        <strain evidence="2 3">Gsoil 097</strain>
    </source>
</reference>
<gene>
    <name evidence="2" type="ORF">EFK50_05855</name>
</gene>
<feature type="transmembrane region" description="Helical" evidence="1">
    <location>
        <begin position="194"/>
        <end position="217"/>
    </location>
</feature>
<dbReference type="OrthoDB" id="2014935at2"/>
<evidence type="ECO:0000313" key="2">
    <source>
        <dbReference type="EMBL" id="RNL64072.1"/>
    </source>
</evidence>
<sequence length="530" mass="53392">MTSGTLAGTTLLVRHSWRRDRVLASLWGLALVAVAYASAAATSSLYPTVRDQVAAAEAINASPAIVALYGPILDVTSLGELAMTKMTVLYSVFVAALFVVLLRRHTRVEEESGRAELLGGTAIGRDAPLASAVVESSAIAVAIGLPTAAVNVAGGLPLAGSLAFGAGWIGIGLVAIGIGAVASQVSASARTCGAAAAGAIGAAYLLRAVGDTSVHWLSWATPFGWSTQLRAYSDPRWWVLALYAVLAVALLTGAQALRSRRDLGSGLVAARPGPADAAPGLTDALALALRVHTPTIAVWSAATAVLGAVLGAIVPNVGDLLDSEAAREVVARLGGDGAVERALIAAELSIVAIAVSCFGIAVIAHGGADEQAGRTELVLATGTSRARSFGATLLVALTGATWLLAVSGAAVALGYGIVGGDVGDTFGEILPAALAQAPAAWVVVALAALAFSVRASWTVAGWGAVALFVTLGQVGELLGLPAVVLGLSPYTHTPSMPVEAFAVVPEMVLTAIAAALLGVSWMRYRTRDLG</sequence>
<dbReference type="Proteomes" id="UP000267128">
    <property type="component" value="Unassembled WGS sequence"/>
</dbReference>
<feature type="transmembrane region" description="Helical" evidence="1">
    <location>
        <begin position="342"/>
        <end position="368"/>
    </location>
</feature>
<keyword evidence="1" id="KW-0812">Transmembrane</keyword>
<feature type="transmembrane region" description="Helical" evidence="1">
    <location>
        <begin position="500"/>
        <end position="522"/>
    </location>
</feature>
<accession>A0A3N0CKV8</accession>
<keyword evidence="1" id="KW-0472">Membrane</keyword>
<dbReference type="EMBL" id="RJSE01000005">
    <property type="protein sequence ID" value="RNL64072.1"/>
    <property type="molecule type" value="Genomic_DNA"/>
</dbReference>
<dbReference type="RefSeq" id="WP_123226649.1">
    <property type="nucleotide sequence ID" value="NZ_RJSE01000005.1"/>
</dbReference>
<name>A0A3N0CKV8_9ACTN</name>
<feature type="transmembrane region" description="Helical" evidence="1">
    <location>
        <begin position="296"/>
        <end position="314"/>
    </location>
</feature>
<proteinExistence type="predicted"/>
<evidence type="ECO:0008006" key="4">
    <source>
        <dbReference type="Google" id="ProtNLM"/>
    </source>
</evidence>
<feature type="transmembrane region" description="Helical" evidence="1">
    <location>
        <begin position="88"/>
        <end position="106"/>
    </location>
</feature>
<evidence type="ECO:0000256" key="1">
    <source>
        <dbReference type="SAM" id="Phobius"/>
    </source>
</evidence>